<dbReference type="eggNOG" id="COG0456">
    <property type="taxonomic scope" value="Bacteria"/>
</dbReference>
<organism evidence="3 4">
    <name type="scientific">Koribacter versatilis (strain Ellin345)</name>
    <dbReference type="NCBI Taxonomy" id="204669"/>
    <lineage>
        <taxon>Bacteria</taxon>
        <taxon>Pseudomonadati</taxon>
        <taxon>Acidobacteriota</taxon>
        <taxon>Terriglobia</taxon>
        <taxon>Terriglobales</taxon>
        <taxon>Candidatus Korobacteraceae</taxon>
        <taxon>Candidatus Korobacter</taxon>
    </lineage>
</organism>
<dbReference type="HOGENOM" id="CLU_013985_35_0_0"/>
<accession>Q1IKP8</accession>
<name>Q1IKP8_KORVE</name>
<dbReference type="PROSITE" id="PS51186">
    <property type="entry name" value="GNAT"/>
    <property type="match status" value="1"/>
</dbReference>
<evidence type="ECO:0000313" key="4">
    <source>
        <dbReference type="Proteomes" id="UP000002432"/>
    </source>
</evidence>
<evidence type="ECO:0000259" key="2">
    <source>
        <dbReference type="PROSITE" id="PS51186"/>
    </source>
</evidence>
<dbReference type="InterPro" id="IPR050769">
    <property type="entry name" value="NAT_camello-type"/>
</dbReference>
<proteinExistence type="predicted"/>
<dbReference type="EMBL" id="CP000360">
    <property type="protein sequence ID" value="ABF42552.1"/>
    <property type="molecule type" value="Genomic_DNA"/>
</dbReference>
<keyword evidence="1" id="KW-0808">Transferase</keyword>
<dbReference type="GO" id="GO:0008080">
    <property type="term" value="F:N-acetyltransferase activity"/>
    <property type="evidence" value="ECO:0007669"/>
    <property type="project" value="InterPro"/>
</dbReference>
<reference evidence="3 4" key="1">
    <citation type="journal article" date="2009" name="Appl. Environ. Microbiol.">
        <title>Three genomes from the phylum Acidobacteria provide insight into the lifestyles of these microorganisms in soils.</title>
        <authorList>
            <person name="Ward N.L."/>
            <person name="Challacombe J.F."/>
            <person name="Janssen P.H."/>
            <person name="Henrissat B."/>
            <person name="Coutinho P.M."/>
            <person name="Wu M."/>
            <person name="Xie G."/>
            <person name="Haft D.H."/>
            <person name="Sait M."/>
            <person name="Badger J."/>
            <person name="Barabote R.D."/>
            <person name="Bradley B."/>
            <person name="Brettin T.S."/>
            <person name="Brinkac L.M."/>
            <person name="Bruce D."/>
            <person name="Creasy T."/>
            <person name="Daugherty S.C."/>
            <person name="Davidsen T.M."/>
            <person name="DeBoy R.T."/>
            <person name="Detter J.C."/>
            <person name="Dodson R.J."/>
            <person name="Durkin A.S."/>
            <person name="Ganapathy A."/>
            <person name="Gwinn-Giglio M."/>
            <person name="Han C.S."/>
            <person name="Khouri H."/>
            <person name="Kiss H."/>
            <person name="Kothari S.P."/>
            <person name="Madupu R."/>
            <person name="Nelson K.E."/>
            <person name="Nelson W.C."/>
            <person name="Paulsen I."/>
            <person name="Penn K."/>
            <person name="Ren Q."/>
            <person name="Rosovitz M.J."/>
            <person name="Selengut J.D."/>
            <person name="Shrivastava S."/>
            <person name="Sullivan S.A."/>
            <person name="Tapia R."/>
            <person name="Thompson L.S."/>
            <person name="Watkins K.L."/>
            <person name="Yang Q."/>
            <person name="Yu C."/>
            <person name="Zafar N."/>
            <person name="Zhou L."/>
            <person name="Kuske C.R."/>
        </authorList>
    </citation>
    <scope>NUCLEOTIDE SEQUENCE [LARGE SCALE GENOMIC DNA]</scope>
    <source>
        <strain evidence="3 4">Ellin345</strain>
    </source>
</reference>
<evidence type="ECO:0000256" key="1">
    <source>
        <dbReference type="ARBA" id="ARBA00022679"/>
    </source>
</evidence>
<sequence>MWRDMGRPASVLEAVNDAARVYFTAALPSGGYVGWLAEADGKIVGGGGVVISEWPGNPGSTLAKRAMILNMFVEPEYRRRGIARALMVAMIDWCKAQGFPSVGLHASDEGRPLYESLGFGPTNEMRLTL</sequence>
<dbReference type="EnsemblBacteria" id="ABF42552">
    <property type="protein sequence ID" value="ABF42552"/>
    <property type="gene ID" value="Acid345_3551"/>
</dbReference>
<feature type="domain" description="N-acetyltransferase" evidence="2">
    <location>
        <begin position="1"/>
        <end position="129"/>
    </location>
</feature>
<dbReference type="SUPFAM" id="SSF55729">
    <property type="entry name" value="Acyl-CoA N-acyltransferases (Nat)"/>
    <property type="match status" value="1"/>
</dbReference>
<dbReference type="KEGG" id="aba:Acid345_3551"/>
<dbReference type="AlphaFoldDB" id="Q1IKP8"/>
<gene>
    <name evidence="3" type="ordered locus">Acid345_3551</name>
</gene>
<dbReference type="Proteomes" id="UP000002432">
    <property type="component" value="Chromosome"/>
</dbReference>
<dbReference type="InterPro" id="IPR000182">
    <property type="entry name" value="GNAT_dom"/>
</dbReference>
<evidence type="ECO:0000313" key="3">
    <source>
        <dbReference type="EMBL" id="ABF42552.1"/>
    </source>
</evidence>
<keyword evidence="4" id="KW-1185">Reference proteome</keyword>
<dbReference type="PANTHER" id="PTHR13947">
    <property type="entry name" value="GNAT FAMILY N-ACETYLTRANSFERASE"/>
    <property type="match status" value="1"/>
</dbReference>
<dbReference type="InterPro" id="IPR016181">
    <property type="entry name" value="Acyl_CoA_acyltransferase"/>
</dbReference>
<dbReference type="Pfam" id="PF00583">
    <property type="entry name" value="Acetyltransf_1"/>
    <property type="match status" value="1"/>
</dbReference>
<dbReference type="Gene3D" id="3.40.630.30">
    <property type="match status" value="1"/>
</dbReference>
<dbReference type="STRING" id="204669.Acid345_3551"/>
<dbReference type="CDD" id="cd04301">
    <property type="entry name" value="NAT_SF"/>
    <property type="match status" value="1"/>
</dbReference>
<protein>
    <submittedName>
        <fullName evidence="3">GCN5-related N-acetyltransferase</fullName>
    </submittedName>
</protein>
<dbReference type="PANTHER" id="PTHR13947:SF37">
    <property type="entry name" value="LD18367P"/>
    <property type="match status" value="1"/>
</dbReference>